<dbReference type="EC" id="2.7.8.6" evidence="4"/>
<evidence type="ECO:0000256" key="2">
    <source>
        <dbReference type="ARBA" id="ARBA00023169"/>
    </source>
</evidence>
<dbReference type="PANTHER" id="PTHR30576">
    <property type="entry name" value="COLANIC BIOSYNTHESIS UDP-GLUCOSE LIPID CARRIER TRANSFERASE"/>
    <property type="match status" value="1"/>
</dbReference>
<keyword evidence="2" id="KW-0270">Exopolysaccharide synthesis</keyword>
<evidence type="ECO:0000313" key="5">
    <source>
        <dbReference type="Proteomes" id="UP000019666"/>
    </source>
</evidence>
<reference evidence="4 5" key="1">
    <citation type="submission" date="2013-02" db="EMBL/GenBank/DDBJ databases">
        <authorList>
            <person name="Fiebig A."/>
            <person name="Goeker M."/>
            <person name="Klenk H.-P.P."/>
        </authorList>
    </citation>
    <scope>NUCLEOTIDE SEQUENCE [LARGE SCALE GENOMIC DNA]</scope>
    <source>
        <strain evidence="4 5">DSM 19309</strain>
    </source>
</reference>
<feature type="domain" description="Bacterial sugar transferase" evidence="3">
    <location>
        <begin position="5"/>
        <end position="199"/>
    </location>
</feature>
<dbReference type="PANTHER" id="PTHR30576:SF20">
    <property type="entry name" value="QUINOVOSAMINEPHOSPHOTRANSFERAE-RELATED"/>
    <property type="match status" value="1"/>
</dbReference>
<dbReference type="GO" id="GO:0047360">
    <property type="term" value="F:undecaprenyl-phosphate galactose phosphotransferase activity"/>
    <property type="evidence" value="ECO:0007669"/>
    <property type="project" value="UniProtKB-EC"/>
</dbReference>
<dbReference type="Proteomes" id="UP000019666">
    <property type="component" value="Unassembled WGS sequence"/>
</dbReference>
<dbReference type="EMBL" id="AOSK01000030">
    <property type="protein sequence ID" value="EYD77301.1"/>
    <property type="molecule type" value="Genomic_DNA"/>
</dbReference>
<comment type="similarity">
    <text evidence="1">Belongs to the bacterial sugar transferase family.</text>
</comment>
<dbReference type="Pfam" id="PF02397">
    <property type="entry name" value="Bac_transf"/>
    <property type="match status" value="1"/>
</dbReference>
<organism evidence="4 5">
    <name type="scientific">Rubellimicrobium mesophilum DSM 19309</name>
    <dbReference type="NCBI Taxonomy" id="442562"/>
    <lineage>
        <taxon>Bacteria</taxon>
        <taxon>Pseudomonadati</taxon>
        <taxon>Pseudomonadota</taxon>
        <taxon>Alphaproteobacteria</taxon>
        <taxon>Rhodobacterales</taxon>
        <taxon>Roseobacteraceae</taxon>
        <taxon>Rubellimicrobium</taxon>
    </lineage>
</organism>
<dbReference type="InterPro" id="IPR003362">
    <property type="entry name" value="Bact_transf"/>
</dbReference>
<proteinExistence type="inferred from homology"/>
<accession>A0A017HSD3</accession>
<keyword evidence="5" id="KW-1185">Reference proteome</keyword>
<keyword evidence="4" id="KW-0808">Transferase</keyword>
<dbReference type="OrthoDB" id="9808602at2"/>
<dbReference type="STRING" id="442562.Rumeso_01008"/>
<dbReference type="RefSeq" id="WP_082483305.1">
    <property type="nucleotide sequence ID" value="NZ_KK088543.1"/>
</dbReference>
<dbReference type="GO" id="GO:0000271">
    <property type="term" value="P:polysaccharide biosynthetic process"/>
    <property type="evidence" value="ECO:0007669"/>
    <property type="project" value="UniProtKB-KW"/>
</dbReference>
<dbReference type="AlphaFoldDB" id="A0A017HSD3"/>
<dbReference type="HOGENOM" id="CLU_024920_1_2_5"/>
<evidence type="ECO:0000313" key="4">
    <source>
        <dbReference type="EMBL" id="EYD77301.1"/>
    </source>
</evidence>
<protein>
    <submittedName>
        <fullName evidence="4">Undecaprenyl-phosphate galactosephosphotransferase</fullName>
        <ecNumber evidence="4">2.7.8.6</ecNumber>
    </submittedName>
</protein>
<sequence>MPLSKRLFDVTIALLLVALLWPVLLGLTLVLLIVEGRPIFYLGERMCSPTRSFKQVKFRTMRVGTDAVGGVTGGDKARAISPLHRILRRTRADELPQLANVLLGHMSLVGPRPPMRSYVEAYPEIYNRVLQCRPGVTGLATLRFHEHEERLLAPCRTAEETEAVYRRRCVPRKARLDLIYQARRTLWMDIVLVIQTARKPFWRLPRRNPFFTGPRIVARKGARRNAMARAEARTIVRQAKSQPAE</sequence>
<comment type="caution">
    <text evidence="4">The sequence shown here is derived from an EMBL/GenBank/DDBJ whole genome shotgun (WGS) entry which is preliminary data.</text>
</comment>
<gene>
    <name evidence="4" type="ORF">Rumeso_01008</name>
</gene>
<evidence type="ECO:0000256" key="1">
    <source>
        <dbReference type="ARBA" id="ARBA00006464"/>
    </source>
</evidence>
<name>A0A017HSD3_9RHOB</name>
<evidence type="ECO:0000259" key="3">
    <source>
        <dbReference type="Pfam" id="PF02397"/>
    </source>
</evidence>